<comment type="similarity">
    <text evidence="1">Belongs to the beta/gamma-crystallin family.</text>
</comment>
<feature type="chain" id="PRO_5013011196" description="Beta/gamma crystallin 'Greek key' domain-containing protein" evidence="3">
    <location>
        <begin position="27"/>
        <end position="186"/>
    </location>
</feature>
<dbReference type="PROSITE" id="PS50915">
    <property type="entry name" value="CRYSTALLIN_BETA_GAMMA"/>
    <property type="match status" value="1"/>
</dbReference>
<dbReference type="Pfam" id="PF00030">
    <property type="entry name" value="Crystall"/>
    <property type="match status" value="1"/>
</dbReference>
<reference evidence="5 6" key="1">
    <citation type="submission" date="2017-03" db="EMBL/GenBank/DDBJ databases">
        <title>Lifting the veil on microbial sulfur biogeochemistry in mining wastewaters.</title>
        <authorList>
            <person name="Kantor R.S."/>
            <person name="Colenbrander Nelson T."/>
            <person name="Marshall S."/>
            <person name="Bennett D."/>
            <person name="Apte S."/>
            <person name="Camacho D."/>
            <person name="Thomas B.C."/>
            <person name="Warren L.A."/>
            <person name="Banfield J.F."/>
        </authorList>
    </citation>
    <scope>NUCLEOTIDE SEQUENCE [LARGE SCALE GENOMIC DNA]</scope>
    <source>
        <strain evidence="5">32-68-21</strain>
    </source>
</reference>
<dbReference type="SMART" id="SM00247">
    <property type="entry name" value="XTALbg"/>
    <property type="match status" value="1"/>
</dbReference>
<dbReference type="EMBL" id="NCEQ01000007">
    <property type="protein sequence ID" value="OYX56706.1"/>
    <property type="molecule type" value="Genomic_DNA"/>
</dbReference>
<keyword evidence="2" id="KW-0677">Repeat</keyword>
<evidence type="ECO:0000313" key="5">
    <source>
        <dbReference type="EMBL" id="OYX56706.1"/>
    </source>
</evidence>
<dbReference type="AlphaFoldDB" id="A0A258HIG8"/>
<evidence type="ECO:0000313" key="6">
    <source>
        <dbReference type="Proteomes" id="UP000216147"/>
    </source>
</evidence>
<accession>A0A258HIG8</accession>
<dbReference type="InterPro" id="IPR011024">
    <property type="entry name" value="G_crystallin-like"/>
</dbReference>
<evidence type="ECO:0000256" key="2">
    <source>
        <dbReference type="ARBA" id="ARBA00022737"/>
    </source>
</evidence>
<proteinExistence type="inferred from homology"/>
<comment type="caution">
    <text evidence="5">The sequence shown here is derived from an EMBL/GenBank/DDBJ whole genome shotgun (WGS) entry which is preliminary data.</text>
</comment>
<evidence type="ECO:0000259" key="4">
    <source>
        <dbReference type="PROSITE" id="PS50915"/>
    </source>
</evidence>
<protein>
    <recommendedName>
        <fullName evidence="4">Beta/gamma crystallin 'Greek key' domain-containing protein</fullName>
    </recommendedName>
</protein>
<gene>
    <name evidence="5" type="ORF">B7Y86_07990</name>
</gene>
<organism evidence="5 6">
    <name type="scientific">Brevundimonas subvibrioides</name>
    <dbReference type="NCBI Taxonomy" id="74313"/>
    <lineage>
        <taxon>Bacteria</taxon>
        <taxon>Pseudomonadati</taxon>
        <taxon>Pseudomonadota</taxon>
        <taxon>Alphaproteobacteria</taxon>
        <taxon>Caulobacterales</taxon>
        <taxon>Caulobacteraceae</taxon>
        <taxon>Brevundimonas</taxon>
    </lineage>
</organism>
<sequence>MKLITLLSTAAVAGAGLVAAPATLQAQASAVPQGSFSQTCAASYVLGGRLFSNCRNTSGAFVRSSIPLTSCTGVDVANINGTLTCGGTAGRLEPSTAATRPPTPTVSVTLYADPNFRGYSRTYTTAQSNLTASGLNRQISSMRLTGGWQACSEANYRGQCQSFAGQVSNLDDVGFDNVILSLRPLR</sequence>
<dbReference type="Proteomes" id="UP000216147">
    <property type="component" value="Unassembled WGS sequence"/>
</dbReference>
<keyword evidence="3" id="KW-0732">Signal</keyword>
<dbReference type="SUPFAM" id="SSF51322">
    <property type="entry name" value="Cyanovirin-N"/>
    <property type="match status" value="1"/>
</dbReference>
<dbReference type="InterPro" id="IPR001064">
    <property type="entry name" value="Beta/gamma_crystallin"/>
</dbReference>
<dbReference type="SUPFAM" id="SSF49695">
    <property type="entry name" value="gamma-Crystallin-like"/>
    <property type="match status" value="1"/>
</dbReference>
<dbReference type="InterPro" id="IPR036673">
    <property type="entry name" value="Cyanovirin-N_sf"/>
</dbReference>
<evidence type="ECO:0000256" key="1">
    <source>
        <dbReference type="ARBA" id="ARBA00009646"/>
    </source>
</evidence>
<evidence type="ECO:0000256" key="3">
    <source>
        <dbReference type="SAM" id="SignalP"/>
    </source>
</evidence>
<dbReference type="Gene3D" id="2.60.20.10">
    <property type="entry name" value="Crystallins"/>
    <property type="match status" value="1"/>
</dbReference>
<feature type="signal peptide" evidence="3">
    <location>
        <begin position="1"/>
        <end position="26"/>
    </location>
</feature>
<name>A0A258HIG8_9CAUL</name>
<feature type="domain" description="Beta/gamma crystallin 'Greek key'" evidence="4">
    <location>
        <begin position="106"/>
        <end position="146"/>
    </location>
</feature>